<dbReference type="GO" id="GO:0015288">
    <property type="term" value="F:porin activity"/>
    <property type="evidence" value="ECO:0007669"/>
    <property type="project" value="InterPro"/>
</dbReference>
<dbReference type="GO" id="GO:0016020">
    <property type="term" value="C:membrane"/>
    <property type="evidence" value="ECO:0007669"/>
    <property type="project" value="InterPro"/>
</dbReference>
<dbReference type="SUPFAM" id="SSF56935">
    <property type="entry name" value="Porins"/>
    <property type="match status" value="1"/>
</dbReference>
<dbReference type="RefSeq" id="WP_146648644.1">
    <property type="nucleotide sequence ID" value="NZ_CP012333.1"/>
</dbReference>
<dbReference type="Proteomes" id="UP000064967">
    <property type="component" value="Chromosome"/>
</dbReference>
<gene>
    <name evidence="3" type="ORF">AKJ09_04188</name>
</gene>
<evidence type="ECO:0000256" key="2">
    <source>
        <dbReference type="SAM" id="SignalP"/>
    </source>
</evidence>
<dbReference type="Pfam" id="PF02264">
    <property type="entry name" value="LamB"/>
    <property type="match status" value="1"/>
</dbReference>
<accession>A0A0K1PWL0</accession>
<dbReference type="AlphaFoldDB" id="A0A0K1PWL0"/>
<feature type="compositionally biased region" description="Low complexity" evidence="1">
    <location>
        <begin position="43"/>
        <end position="57"/>
    </location>
</feature>
<dbReference type="STRING" id="1391654.AKJ09_04188"/>
<evidence type="ECO:0000313" key="3">
    <source>
        <dbReference type="EMBL" id="AKU97524.1"/>
    </source>
</evidence>
<dbReference type="OrthoDB" id="5493648at2"/>
<sequence>MRCWSLFAVSVLAAMAVFAASSPAAAQGVSPPVVPPPPPPSVSGPAPAADPPSAAQPGIKAPDAPVTSDTSAPSIPGAGNPAAFRGNEAAKPVVAEPAPGHEGHFEFGSYGRVWAATDLRGGTGRGTNVVAFGPRIVDEGSYAELELRREDKWNERISGRVVATLALFPPFFHFNGKIDQAIGVRNLYAQGTYDKITMWAGSRMYRGDDIYLLNWWPLDNQNTVGGGIGGPVYKSQGPGTRYETILQGHFGQQRLDNPYQYQQIPVVARYGFGTTDVTKLDRPRTIETLKLTQFVRPGVGNAGFKAVLYGELHQIGAGTYRDTLTSTDRGLPSDFGFLVGSQLTYFTGERDTYVSLVLRYANALAAYDPLSVPITFALDRTTTGASETQVALSGNWENDAVGVTGAAYMRFFRDPSPAETSTQKYDEGAVVIRPSVFLGENFGISIEGSYQQRRIAIAQSDDNGPLTASVFKAGIMPYFSPSGRGTFKRPQIRLLYNASFRNSGARALYPVEDVFSQRSVEHFLGIGAEWWFNSSSYP</sequence>
<keyword evidence="2" id="KW-0732">Signal</keyword>
<dbReference type="EMBL" id="CP012333">
    <property type="protein sequence ID" value="AKU97524.1"/>
    <property type="molecule type" value="Genomic_DNA"/>
</dbReference>
<feature type="region of interest" description="Disordered" evidence="1">
    <location>
        <begin position="26"/>
        <end position="85"/>
    </location>
</feature>
<dbReference type="GO" id="GO:0034219">
    <property type="term" value="P:carbohydrate transmembrane transport"/>
    <property type="evidence" value="ECO:0007669"/>
    <property type="project" value="InterPro"/>
</dbReference>
<protein>
    <submittedName>
        <fullName evidence="3">Uncharacterized protein</fullName>
    </submittedName>
</protein>
<dbReference type="KEGG" id="llu:AKJ09_04188"/>
<dbReference type="Gene3D" id="2.40.170.10">
    <property type="entry name" value="Porin, LamB type"/>
    <property type="match status" value="1"/>
</dbReference>
<keyword evidence="4" id="KW-1185">Reference proteome</keyword>
<feature type="chain" id="PRO_5005466736" evidence="2">
    <location>
        <begin position="27"/>
        <end position="538"/>
    </location>
</feature>
<feature type="signal peptide" evidence="2">
    <location>
        <begin position="1"/>
        <end position="26"/>
    </location>
</feature>
<evidence type="ECO:0000313" key="4">
    <source>
        <dbReference type="Proteomes" id="UP000064967"/>
    </source>
</evidence>
<dbReference type="InterPro" id="IPR036998">
    <property type="entry name" value="Porin_LamB_sf"/>
</dbReference>
<evidence type="ECO:0000256" key="1">
    <source>
        <dbReference type="SAM" id="MobiDB-lite"/>
    </source>
</evidence>
<feature type="compositionally biased region" description="Pro residues" evidence="1">
    <location>
        <begin position="32"/>
        <end position="42"/>
    </location>
</feature>
<dbReference type="InterPro" id="IPR003192">
    <property type="entry name" value="Porin_LamB"/>
</dbReference>
<name>A0A0K1PWL0_9BACT</name>
<organism evidence="3 4">
    <name type="scientific">Labilithrix luteola</name>
    <dbReference type="NCBI Taxonomy" id="1391654"/>
    <lineage>
        <taxon>Bacteria</taxon>
        <taxon>Pseudomonadati</taxon>
        <taxon>Myxococcota</taxon>
        <taxon>Polyangia</taxon>
        <taxon>Polyangiales</taxon>
        <taxon>Labilitrichaceae</taxon>
        <taxon>Labilithrix</taxon>
    </lineage>
</organism>
<reference evidence="3 4" key="1">
    <citation type="submission" date="2015-08" db="EMBL/GenBank/DDBJ databases">
        <authorList>
            <person name="Babu N.S."/>
            <person name="Beckwith C.J."/>
            <person name="Beseler K.G."/>
            <person name="Brison A."/>
            <person name="Carone J.V."/>
            <person name="Caskin T.P."/>
            <person name="Diamond M."/>
            <person name="Durham M.E."/>
            <person name="Foxe J.M."/>
            <person name="Go M."/>
            <person name="Henderson B.A."/>
            <person name="Jones I.B."/>
            <person name="McGettigan J.A."/>
            <person name="Micheletti S.J."/>
            <person name="Nasrallah M.E."/>
            <person name="Ortiz D."/>
            <person name="Piller C.R."/>
            <person name="Privatt S.R."/>
            <person name="Schneider S.L."/>
            <person name="Sharp S."/>
            <person name="Smith T.C."/>
            <person name="Stanton J.D."/>
            <person name="Ullery H.E."/>
            <person name="Wilson R.J."/>
            <person name="Serrano M.G."/>
            <person name="Buck G."/>
            <person name="Lee V."/>
            <person name="Wang Y."/>
            <person name="Carvalho R."/>
            <person name="Voegtly L."/>
            <person name="Shi R."/>
            <person name="Duckworth R."/>
            <person name="Johnson A."/>
            <person name="Loviza R."/>
            <person name="Walstead R."/>
            <person name="Shah Z."/>
            <person name="Kiflezghi M."/>
            <person name="Wade K."/>
            <person name="Ball S.L."/>
            <person name="Bradley K.W."/>
            <person name="Asai D.J."/>
            <person name="Bowman C.A."/>
            <person name="Russell D.A."/>
            <person name="Pope W.H."/>
            <person name="Jacobs-Sera D."/>
            <person name="Hendrix R.W."/>
            <person name="Hatfull G.F."/>
        </authorList>
    </citation>
    <scope>NUCLEOTIDE SEQUENCE [LARGE SCALE GENOMIC DNA]</scope>
    <source>
        <strain evidence="3 4">DSM 27648</strain>
    </source>
</reference>
<proteinExistence type="predicted"/>